<feature type="transmembrane region" description="Helical" evidence="9">
    <location>
        <begin position="210"/>
        <end position="229"/>
    </location>
</feature>
<evidence type="ECO:0000256" key="3">
    <source>
        <dbReference type="ARBA" id="ARBA00006263"/>
    </source>
</evidence>
<keyword evidence="5 9" id="KW-0169">Cobalamin biosynthesis</keyword>
<dbReference type="AlphaFoldDB" id="A0A235B1S5"/>
<organism evidence="10 11">
    <name type="scientific">Paludifilum halophilum</name>
    <dbReference type="NCBI Taxonomy" id="1642702"/>
    <lineage>
        <taxon>Bacteria</taxon>
        <taxon>Bacillati</taxon>
        <taxon>Bacillota</taxon>
        <taxon>Bacilli</taxon>
        <taxon>Bacillales</taxon>
        <taxon>Thermoactinomycetaceae</taxon>
        <taxon>Paludifilum</taxon>
    </lineage>
</organism>
<comment type="caution">
    <text evidence="9">Lacks conserved residue(s) required for the propagation of feature annotation.</text>
</comment>
<dbReference type="InterPro" id="IPR004485">
    <property type="entry name" value="Cobalamin_biosynth_CobD/CbiB"/>
</dbReference>
<dbReference type="Proteomes" id="UP000215459">
    <property type="component" value="Unassembled WGS sequence"/>
</dbReference>
<reference evidence="10 11" key="1">
    <citation type="submission" date="2017-07" db="EMBL/GenBank/DDBJ databases">
        <title>The genome sequence of Paludifilum halophilum highlights mechanisms for microbial adaptation to high salt environemnts.</title>
        <authorList>
            <person name="Belbahri L."/>
        </authorList>
    </citation>
    <scope>NUCLEOTIDE SEQUENCE [LARGE SCALE GENOMIC DNA]</scope>
    <source>
        <strain evidence="10 11">DSM 102817</strain>
    </source>
</reference>
<evidence type="ECO:0000256" key="8">
    <source>
        <dbReference type="ARBA" id="ARBA00023136"/>
    </source>
</evidence>
<feature type="transmembrane region" description="Helical" evidence="9">
    <location>
        <begin position="85"/>
        <end position="103"/>
    </location>
</feature>
<dbReference type="EMBL" id="NOWF01000017">
    <property type="protein sequence ID" value="OYD06181.1"/>
    <property type="molecule type" value="Genomic_DNA"/>
</dbReference>
<accession>A0A235B1S5</accession>
<evidence type="ECO:0000313" key="10">
    <source>
        <dbReference type="EMBL" id="OYD06181.1"/>
    </source>
</evidence>
<dbReference type="HAMAP" id="MF_00024">
    <property type="entry name" value="CobD_CbiB"/>
    <property type="match status" value="1"/>
</dbReference>
<proteinExistence type="inferred from homology"/>
<dbReference type="PANTHER" id="PTHR34308">
    <property type="entry name" value="COBALAMIN BIOSYNTHESIS PROTEIN CBIB"/>
    <property type="match status" value="1"/>
</dbReference>
<feature type="transmembrane region" description="Helical" evidence="9">
    <location>
        <begin position="158"/>
        <end position="180"/>
    </location>
</feature>
<sequence>MVTAWILLAAYVLDRIIGDPRWLPHPVVGMGWLISRVEAGLCRWMEGWKQRGKTAARLTGSLLPLIVVGGVYAVAHFLLQGAAAVSAPLAWGMEVFLIAATIATKGLAEAARGIYQVLSAGDLAEARTRLSMIVGRDTDSLDEAEVVRGTVETVAENIVDAVTAPLFFAAVGGAPLALAYRAVNTLDSMVGYQDERYRHFGWASARLDDLANWLPARITLLSMLVVLGWRGYRPVKAWRVVRRDAGKHPSPNSGIAEAAMAGGLGIQLGGINRYRGVISRRARLGDPDVAKEPGHIVDAVRVLNGTTFLYVLALAGGVAFL</sequence>
<comment type="caution">
    <text evidence="10">The sequence shown here is derived from an EMBL/GenBank/DDBJ whole genome shotgun (WGS) entry which is preliminary data.</text>
</comment>
<evidence type="ECO:0000256" key="7">
    <source>
        <dbReference type="ARBA" id="ARBA00022989"/>
    </source>
</evidence>
<dbReference type="Pfam" id="PF03186">
    <property type="entry name" value="CobD_Cbib"/>
    <property type="match status" value="1"/>
</dbReference>
<dbReference type="GO" id="GO:0005886">
    <property type="term" value="C:plasma membrane"/>
    <property type="evidence" value="ECO:0007669"/>
    <property type="project" value="UniProtKB-SubCell"/>
</dbReference>
<keyword evidence="4 9" id="KW-1003">Cell membrane</keyword>
<feature type="transmembrane region" description="Helical" evidence="9">
    <location>
        <begin position="58"/>
        <end position="79"/>
    </location>
</feature>
<keyword evidence="7 9" id="KW-1133">Transmembrane helix</keyword>
<evidence type="ECO:0000313" key="11">
    <source>
        <dbReference type="Proteomes" id="UP000215459"/>
    </source>
</evidence>
<dbReference type="GO" id="GO:0048472">
    <property type="term" value="F:threonine-phosphate decarboxylase activity"/>
    <property type="evidence" value="ECO:0007669"/>
    <property type="project" value="InterPro"/>
</dbReference>
<dbReference type="GO" id="GO:0015420">
    <property type="term" value="F:ABC-type vitamin B12 transporter activity"/>
    <property type="evidence" value="ECO:0007669"/>
    <property type="project" value="UniProtKB-UniRule"/>
</dbReference>
<comment type="similarity">
    <text evidence="3 9">Belongs to the CobD/CbiB family.</text>
</comment>
<comment type="pathway">
    <text evidence="2 9">Cofactor biosynthesis; adenosylcobalamin biosynthesis.</text>
</comment>
<dbReference type="PANTHER" id="PTHR34308:SF1">
    <property type="entry name" value="COBALAMIN BIOSYNTHESIS PROTEIN CBIB"/>
    <property type="match status" value="1"/>
</dbReference>
<evidence type="ECO:0000256" key="9">
    <source>
        <dbReference type="HAMAP-Rule" id="MF_00024"/>
    </source>
</evidence>
<keyword evidence="11" id="KW-1185">Reference proteome</keyword>
<comment type="subcellular location">
    <subcellularLocation>
        <location evidence="1 9">Cell membrane</location>
        <topology evidence="1 9">Multi-pass membrane protein</topology>
    </subcellularLocation>
</comment>
<name>A0A235B1S5_9BACL</name>
<evidence type="ECO:0000256" key="2">
    <source>
        <dbReference type="ARBA" id="ARBA00004953"/>
    </source>
</evidence>
<dbReference type="OrthoDB" id="9811967at2"/>
<gene>
    <name evidence="9 10" type="primary">cobD</name>
    <name evidence="10" type="ORF">CHM34_17705</name>
</gene>
<evidence type="ECO:0000256" key="4">
    <source>
        <dbReference type="ARBA" id="ARBA00022475"/>
    </source>
</evidence>
<protein>
    <recommendedName>
        <fullName evidence="9">Cobalamin biosynthesis protein CobD</fullName>
    </recommendedName>
</protein>
<keyword evidence="6 9" id="KW-0812">Transmembrane</keyword>
<evidence type="ECO:0000256" key="5">
    <source>
        <dbReference type="ARBA" id="ARBA00022573"/>
    </source>
</evidence>
<evidence type="ECO:0000256" key="1">
    <source>
        <dbReference type="ARBA" id="ARBA00004651"/>
    </source>
</evidence>
<evidence type="ECO:0000256" key="6">
    <source>
        <dbReference type="ARBA" id="ARBA00022692"/>
    </source>
</evidence>
<dbReference type="NCBIfam" id="TIGR00380">
    <property type="entry name" value="cobal_cbiB"/>
    <property type="match status" value="1"/>
</dbReference>
<comment type="function">
    <text evidence="9">Converts cobyric acid to cobinamide by the addition of aminopropanol on the F carboxylic group.</text>
</comment>
<dbReference type="GO" id="GO:0009236">
    <property type="term" value="P:cobalamin biosynthetic process"/>
    <property type="evidence" value="ECO:0007669"/>
    <property type="project" value="UniProtKB-UniRule"/>
</dbReference>
<keyword evidence="8 9" id="KW-0472">Membrane</keyword>
<dbReference type="UniPathway" id="UPA00148"/>